<dbReference type="PROSITE" id="PS00690">
    <property type="entry name" value="DEAH_ATP_HELICASE"/>
    <property type="match status" value="1"/>
</dbReference>
<dbReference type="GO" id="GO:0043590">
    <property type="term" value="C:bacterial nucleoid"/>
    <property type="evidence" value="ECO:0007669"/>
    <property type="project" value="TreeGrafter"/>
</dbReference>
<keyword evidence="6" id="KW-0067">ATP-binding</keyword>
<dbReference type="PROSITE" id="PS51192">
    <property type="entry name" value="HELICASE_ATP_BIND_1"/>
    <property type="match status" value="1"/>
</dbReference>
<gene>
    <name evidence="16" type="ORF">L602_001200000300</name>
</gene>
<feature type="compositionally biased region" description="Low complexity" evidence="13">
    <location>
        <begin position="22"/>
        <end position="31"/>
    </location>
</feature>
<dbReference type="GO" id="GO:0005524">
    <property type="term" value="F:ATP binding"/>
    <property type="evidence" value="ECO:0007669"/>
    <property type="project" value="UniProtKB-KW"/>
</dbReference>
<dbReference type="InterPro" id="IPR027417">
    <property type="entry name" value="P-loop_NTPase"/>
</dbReference>
<dbReference type="OrthoDB" id="9760034at2"/>
<dbReference type="Proteomes" id="UP000318141">
    <property type="component" value="Unassembled WGS sequence"/>
</dbReference>
<keyword evidence="2" id="KW-0479">Metal-binding</keyword>
<evidence type="ECO:0000256" key="2">
    <source>
        <dbReference type="ARBA" id="ARBA00022723"/>
    </source>
</evidence>
<dbReference type="GO" id="GO:0006281">
    <property type="term" value="P:DNA repair"/>
    <property type="evidence" value="ECO:0007669"/>
    <property type="project" value="TreeGrafter"/>
</dbReference>
<dbReference type="GO" id="GO:0003677">
    <property type="term" value="F:DNA binding"/>
    <property type="evidence" value="ECO:0007669"/>
    <property type="project" value="UniProtKB-KW"/>
</dbReference>
<evidence type="ECO:0000259" key="14">
    <source>
        <dbReference type="PROSITE" id="PS51192"/>
    </source>
</evidence>
<evidence type="ECO:0000256" key="10">
    <source>
        <dbReference type="ARBA" id="ARBA00034808"/>
    </source>
</evidence>
<dbReference type="PANTHER" id="PTHR13710:SF105">
    <property type="entry name" value="ATP-DEPENDENT DNA HELICASE Q1"/>
    <property type="match status" value="1"/>
</dbReference>
<dbReference type="GO" id="GO:0006310">
    <property type="term" value="P:DNA recombination"/>
    <property type="evidence" value="ECO:0007669"/>
    <property type="project" value="InterPro"/>
</dbReference>
<dbReference type="Pfam" id="PF00271">
    <property type="entry name" value="Helicase_C"/>
    <property type="match status" value="1"/>
</dbReference>
<dbReference type="InterPro" id="IPR036388">
    <property type="entry name" value="WH-like_DNA-bd_sf"/>
</dbReference>
<feature type="region of interest" description="Disordered" evidence="13">
    <location>
        <begin position="1"/>
        <end position="37"/>
    </location>
</feature>
<dbReference type="Gene3D" id="3.40.50.300">
    <property type="entry name" value="P-loop containing nucleotide triphosphate hydrolases"/>
    <property type="match status" value="2"/>
</dbReference>
<evidence type="ECO:0000256" key="8">
    <source>
        <dbReference type="ARBA" id="ARBA00023235"/>
    </source>
</evidence>
<comment type="caution">
    <text evidence="16">The sequence shown here is derived from an EMBL/GenBank/DDBJ whole genome shotgun (WGS) entry which is preliminary data.</text>
</comment>
<dbReference type="AlphaFoldDB" id="A0A562BT43"/>
<dbReference type="GO" id="GO:0009378">
    <property type="term" value="F:four-way junction helicase activity"/>
    <property type="evidence" value="ECO:0007669"/>
    <property type="project" value="TreeGrafter"/>
</dbReference>
<accession>A0A562BT43</accession>
<evidence type="ECO:0000256" key="9">
    <source>
        <dbReference type="ARBA" id="ARBA00034617"/>
    </source>
</evidence>
<keyword evidence="3" id="KW-0547">Nucleotide-binding</keyword>
<dbReference type="GO" id="GO:0030894">
    <property type="term" value="C:replisome"/>
    <property type="evidence" value="ECO:0007669"/>
    <property type="project" value="TreeGrafter"/>
</dbReference>
<dbReference type="CDD" id="cd17920">
    <property type="entry name" value="DEXHc_RecQ"/>
    <property type="match status" value="1"/>
</dbReference>
<comment type="similarity">
    <text evidence="1">Belongs to the helicase family. RecQ subfamily.</text>
</comment>
<evidence type="ECO:0000313" key="17">
    <source>
        <dbReference type="Proteomes" id="UP000318141"/>
    </source>
</evidence>
<comment type="catalytic activity">
    <reaction evidence="9">
        <text>Couples ATP hydrolysis with the unwinding of duplex DNA by translocating in the 3'-5' direction.</text>
        <dbReference type="EC" id="5.6.2.4"/>
    </reaction>
</comment>
<dbReference type="GO" id="GO:0046872">
    <property type="term" value="F:metal ion binding"/>
    <property type="evidence" value="ECO:0007669"/>
    <property type="project" value="UniProtKB-KW"/>
</dbReference>
<protein>
    <recommendedName>
        <fullName evidence="11">ATP-dependent DNA helicase RecQ</fullName>
        <ecNumber evidence="10">5.6.2.4</ecNumber>
    </recommendedName>
    <alternativeName>
        <fullName evidence="12">DNA 3'-5' helicase RecQ</fullName>
    </alternativeName>
</protein>
<reference evidence="16 17" key="1">
    <citation type="submission" date="2019-07" db="EMBL/GenBank/DDBJ databases">
        <title>Genome sequencing of lignin-degrading bacterial isolates.</title>
        <authorList>
            <person name="Gladden J."/>
        </authorList>
    </citation>
    <scope>NUCLEOTIDE SEQUENCE [LARGE SCALE GENOMIC DNA]</scope>
    <source>
        <strain evidence="16 17">J11</strain>
    </source>
</reference>
<dbReference type="EMBL" id="VLJN01000004">
    <property type="protein sequence ID" value="TWG88437.1"/>
    <property type="molecule type" value="Genomic_DNA"/>
</dbReference>
<organism evidence="16 17">
    <name type="scientific">Cupriavidus gilardii J11</name>
    <dbReference type="NCBI Taxonomy" id="936133"/>
    <lineage>
        <taxon>Bacteria</taxon>
        <taxon>Pseudomonadati</taxon>
        <taxon>Pseudomonadota</taxon>
        <taxon>Betaproteobacteria</taxon>
        <taxon>Burkholderiales</taxon>
        <taxon>Burkholderiaceae</taxon>
        <taxon>Cupriavidus</taxon>
    </lineage>
</organism>
<evidence type="ECO:0000256" key="4">
    <source>
        <dbReference type="ARBA" id="ARBA00022801"/>
    </source>
</evidence>
<feature type="compositionally biased region" description="Low complexity" evidence="13">
    <location>
        <begin position="1"/>
        <end position="14"/>
    </location>
</feature>
<dbReference type="SMART" id="SM00487">
    <property type="entry name" value="DEXDc"/>
    <property type="match status" value="1"/>
</dbReference>
<dbReference type="PROSITE" id="PS51194">
    <property type="entry name" value="HELICASE_CTER"/>
    <property type="match status" value="1"/>
</dbReference>
<evidence type="ECO:0000256" key="7">
    <source>
        <dbReference type="ARBA" id="ARBA00023125"/>
    </source>
</evidence>
<name>A0A562BT43_9BURK</name>
<dbReference type="EC" id="5.6.2.4" evidence="10"/>
<dbReference type="PANTHER" id="PTHR13710">
    <property type="entry name" value="DNA HELICASE RECQ FAMILY MEMBER"/>
    <property type="match status" value="1"/>
</dbReference>
<feature type="domain" description="Helicase ATP-binding" evidence="14">
    <location>
        <begin position="58"/>
        <end position="226"/>
    </location>
</feature>
<keyword evidence="5 16" id="KW-0347">Helicase</keyword>
<keyword evidence="17" id="KW-1185">Reference proteome</keyword>
<evidence type="ECO:0000256" key="3">
    <source>
        <dbReference type="ARBA" id="ARBA00022741"/>
    </source>
</evidence>
<dbReference type="Pfam" id="PF16124">
    <property type="entry name" value="RecQ_Zn_bind"/>
    <property type="match status" value="1"/>
</dbReference>
<dbReference type="FunFam" id="3.40.50.300:FF:001389">
    <property type="entry name" value="ATP-dependent DNA helicase RecQ"/>
    <property type="match status" value="1"/>
</dbReference>
<evidence type="ECO:0000256" key="11">
    <source>
        <dbReference type="ARBA" id="ARBA00044535"/>
    </source>
</evidence>
<evidence type="ECO:0000259" key="15">
    <source>
        <dbReference type="PROSITE" id="PS51194"/>
    </source>
</evidence>
<dbReference type="InterPro" id="IPR014001">
    <property type="entry name" value="Helicase_ATP-bd"/>
</dbReference>
<evidence type="ECO:0000256" key="13">
    <source>
        <dbReference type="SAM" id="MobiDB-lite"/>
    </source>
</evidence>
<keyword evidence="7" id="KW-0238">DNA-binding</keyword>
<evidence type="ECO:0000256" key="12">
    <source>
        <dbReference type="ARBA" id="ARBA00044550"/>
    </source>
</evidence>
<evidence type="ECO:0000256" key="1">
    <source>
        <dbReference type="ARBA" id="ARBA00005446"/>
    </source>
</evidence>
<sequence length="579" mass="63404">MASHTDPAPTESSAPPAPPSSTPSDHATSPDSLPPPAAALLRERFGVSSLRPGQAQVIDSVLQGHDTLAVMPTGSGKSLCYQVPALLLEGLTVVVSPLIALMQDQAEKLEDLDMDPAVVNSAVGDAEADDALRSLARRRERLLLTTPEQLQDPEVIASMRRNRIALLVVDEAHCISQWGHDFRPAYLGIPDAVEALGRPPVLALTATATDTLIHDIAAQLRLRSLCVVKAALYRPNLHYAVRHVAGDAERLSAVCELVRRERGSGIVYCATVREAERLHAGLVEAGIDAALYHGKCGVAQRRDRQAAFMSGECRVMVATNAFGMGIDKPDVRFIIHAQLPGSLDAYYQETGRAGRDGEAARCTLLHDERDKRVQQFFLANRYPNAALLEEIVQALRAAPRDGPFSVERLHDTLPRIGMRKLQVALKMLRDTGLVERTADGGHRVREGTGDSEAVVAIARQYEARSSKDKETLEAMLRYARSGQCRWAMLLQYYGEHGGPQRCGHCDSCVQAAEAARHPVEPAPEPRRGAPAPRFAEGEQVRARRYGVGTVVATTRERVDVRFPDGAIRRFVPRYLRRER</sequence>
<dbReference type="Pfam" id="PF00270">
    <property type="entry name" value="DEAD"/>
    <property type="match status" value="1"/>
</dbReference>
<dbReference type="GO" id="GO:0005737">
    <property type="term" value="C:cytoplasm"/>
    <property type="evidence" value="ECO:0007669"/>
    <property type="project" value="TreeGrafter"/>
</dbReference>
<dbReference type="Gene3D" id="1.10.10.10">
    <property type="entry name" value="Winged helix-like DNA-binding domain superfamily/Winged helix DNA-binding domain"/>
    <property type="match status" value="1"/>
</dbReference>
<dbReference type="InterPro" id="IPR001650">
    <property type="entry name" value="Helicase_C-like"/>
</dbReference>
<dbReference type="GO" id="GO:0043138">
    <property type="term" value="F:3'-5' DNA helicase activity"/>
    <property type="evidence" value="ECO:0007669"/>
    <property type="project" value="UniProtKB-EC"/>
</dbReference>
<feature type="domain" description="Helicase C-terminal" evidence="15">
    <location>
        <begin position="250"/>
        <end position="399"/>
    </location>
</feature>
<dbReference type="SUPFAM" id="SSF52540">
    <property type="entry name" value="P-loop containing nucleoside triphosphate hydrolases"/>
    <property type="match status" value="1"/>
</dbReference>
<dbReference type="SMART" id="SM00490">
    <property type="entry name" value="HELICc"/>
    <property type="match status" value="1"/>
</dbReference>
<dbReference type="InterPro" id="IPR004589">
    <property type="entry name" value="DNA_helicase_ATP-dep_RecQ"/>
</dbReference>
<dbReference type="InterPro" id="IPR032284">
    <property type="entry name" value="RecQ_Zn-bd"/>
</dbReference>
<evidence type="ECO:0000256" key="5">
    <source>
        <dbReference type="ARBA" id="ARBA00022806"/>
    </source>
</evidence>
<keyword evidence="8" id="KW-0413">Isomerase</keyword>
<dbReference type="InterPro" id="IPR002464">
    <property type="entry name" value="DNA/RNA_helicase_DEAH_CS"/>
</dbReference>
<keyword evidence="4" id="KW-0378">Hydrolase</keyword>
<dbReference type="InterPro" id="IPR011545">
    <property type="entry name" value="DEAD/DEAH_box_helicase_dom"/>
</dbReference>
<dbReference type="NCBIfam" id="TIGR00614">
    <property type="entry name" value="recQ_fam"/>
    <property type="match status" value="1"/>
</dbReference>
<evidence type="ECO:0000256" key="6">
    <source>
        <dbReference type="ARBA" id="ARBA00022840"/>
    </source>
</evidence>
<evidence type="ECO:0000313" key="16">
    <source>
        <dbReference type="EMBL" id="TWG88437.1"/>
    </source>
</evidence>
<proteinExistence type="inferred from homology"/>
<dbReference type="GO" id="GO:0016787">
    <property type="term" value="F:hydrolase activity"/>
    <property type="evidence" value="ECO:0007669"/>
    <property type="project" value="UniProtKB-KW"/>
</dbReference>